<evidence type="ECO:0000256" key="11">
    <source>
        <dbReference type="ARBA" id="ARBA00022989"/>
    </source>
</evidence>
<dbReference type="GO" id="GO:0004674">
    <property type="term" value="F:protein serine/threonine kinase activity"/>
    <property type="evidence" value="ECO:0007669"/>
    <property type="project" value="UniProtKB-KW"/>
</dbReference>
<evidence type="ECO:0000256" key="12">
    <source>
        <dbReference type="ARBA" id="ARBA00023136"/>
    </source>
</evidence>
<evidence type="ECO:0000256" key="1">
    <source>
        <dbReference type="ARBA" id="ARBA00004479"/>
    </source>
</evidence>
<keyword evidence="8" id="KW-0547">Nucleotide-binding</keyword>
<evidence type="ECO:0000256" key="10">
    <source>
        <dbReference type="ARBA" id="ARBA00022840"/>
    </source>
</evidence>
<dbReference type="FunFam" id="3.30.200.20:FF:000059">
    <property type="entry name" value="S-receptor-like serine/threonine-protein kinase"/>
    <property type="match status" value="1"/>
</dbReference>
<protein>
    <recommendedName>
        <fullName evidence="2">non-specific serine/threonine protein kinase</fullName>
        <ecNumber evidence="2">2.7.11.1</ecNumber>
    </recommendedName>
</protein>
<evidence type="ECO:0000256" key="8">
    <source>
        <dbReference type="ARBA" id="ARBA00022741"/>
    </source>
</evidence>
<evidence type="ECO:0000256" key="17">
    <source>
        <dbReference type="ARBA" id="ARBA00048679"/>
    </source>
</evidence>
<evidence type="ECO:0000256" key="13">
    <source>
        <dbReference type="ARBA" id="ARBA00023157"/>
    </source>
</evidence>
<evidence type="ECO:0000256" key="9">
    <source>
        <dbReference type="ARBA" id="ARBA00022777"/>
    </source>
</evidence>
<evidence type="ECO:0000259" key="19">
    <source>
        <dbReference type="PROSITE" id="PS50011"/>
    </source>
</evidence>
<dbReference type="GO" id="GO:0016020">
    <property type="term" value="C:membrane"/>
    <property type="evidence" value="ECO:0007669"/>
    <property type="project" value="UniProtKB-SubCell"/>
</dbReference>
<dbReference type="Gramene" id="PHT86446">
    <property type="protein sequence ID" value="PHT86446"/>
    <property type="gene ID" value="T459_08552"/>
</dbReference>
<keyword evidence="5" id="KW-0808">Transferase</keyword>
<evidence type="ECO:0000256" key="16">
    <source>
        <dbReference type="ARBA" id="ARBA00047899"/>
    </source>
</evidence>
<dbReference type="PROSITE" id="PS50011">
    <property type="entry name" value="PROTEIN_KINASE_DOM"/>
    <property type="match status" value="1"/>
</dbReference>
<keyword evidence="21" id="KW-1185">Reference proteome</keyword>
<evidence type="ECO:0000256" key="3">
    <source>
        <dbReference type="ARBA" id="ARBA00022527"/>
    </source>
</evidence>
<dbReference type="EC" id="2.7.11.1" evidence="2"/>
<dbReference type="InterPro" id="IPR000719">
    <property type="entry name" value="Prot_kinase_dom"/>
</dbReference>
<keyword evidence="10" id="KW-0067">ATP-binding</keyword>
<feature type="domain" description="Protein kinase" evidence="19">
    <location>
        <begin position="86"/>
        <end position="210"/>
    </location>
</feature>
<dbReference type="Proteomes" id="UP000222542">
    <property type="component" value="Unassembled WGS sequence"/>
</dbReference>
<comment type="caution">
    <text evidence="20">The sequence shown here is derived from an EMBL/GenBank/DDBJ whole genome shotgun (WGS) entry which is preliminary data.</text>
</comment>
<reference evidence="20 21" key="1">
    <citation type="journal article" date="2014" name="Nat. Genet.">
        <title>Genome sequence of the hot pepper provides insights into the evolution of pungency in Capsicum species.</title>
        <authorList>
            <person name="Kim S."/>
            <person name="Park M."/>
            <person name="Yeom S.I."/>
            <person name="Kim Y.M."/>
            <person name="Lee J.M."/>
            <person name="Lee H.A."/>
            <person name="Seo E."/>
            <person name="Choi J."/>
            <person name="Cheong K."/>
            <person name="Kim K.T."/>
            <person name="Jung K."/>
            <person name="Lee G.W."/>
            <person name="Oh S.K."/>
            <person name="Bae C."/>
            <person name="Kim S.B."/>
            <person name="Lee H.Y."/>
            <person name="Kim S.Y."/>
            <person name="Kim M.S."/>
            <person name="Kang B.C."/>
            <person name="Jo Y.D."/>
            <person name="Yang H.B."/>
            <person name="Jeong H.J."/>
            <person name="Kang W.H."/>
            <person name="Kwon J.K."/>
            <person name="Shin C."/>
            <person name="Lim J.Y."/>
            <person name="Park J.H."/>
            <person name="Huh J.H."/>
            <person name="Kim J.S."/>
            <person name="Kim B.D."/>
            <person name="Cohen O."/>
            <person name="Paran I."/>
            <person name="Suh M.C."/>
            <person name="Lee S.B."/>
            <person name="Kim Y.K."/>
            <person name="Shin Y."/>
            <person name="Noh S.J."/>
            <person name="Park J."/>
            <person name="Seo Y.S."/>
            <person name="Kwon S.Y."/>
            <person name="Kim H.A."/>
            <person name="Park J.M."/>
            <person name="Kim H.J."/>
            <person name="Choi S.B."/>
            <person name="Bosland P.W."/>
            <person name="Reeves G."/>
            <person name="Jo S.H."/>
            <person name="Lee B.W."/>
            <person name="Cho H.T."/>
            <person name="Choi H.S."/>
            <person name="Lee M.S."/>
            <person name="Yu Y."/>
            <person name="Do Choi Y."/>
            <person name="Park B.S."/>
            <person name="van Deynze A."/>
            <person name="Ashrafi H."/>
            <person name="Hill T."/>
            <person name="Kim W.T."/>
            <person name="Pai H.S."/>
            <person name="Ahn H.K."/>
            <person name="Yeam I."/>
            <person name="Giovannoni J.J."/>
            <person name="Rose J.K."/>
            <person name="Sorensen I."/>
            <person name="Lee S.J."/>
            <person name="Kim R.W."/>
            <person name="Choi I.Y."/>
            <person name="Choi B.S."/>
            <person name="Lim J.S."/>
            <person name="Lee Y.H."/>
            <person name="Choi D."/>
        </authorList>
    </citation>
    <scope>NUCLEOTIDE SEQUENCE [LARGE SCALE GENOMIC DNA]</scope>
    <source>
        <strain evidence="21">cv. CM334</strain>
    </source>
</reference>
<keyword evidence="12" id="KW-0472">Membrane</keyword>
<proteinExistence type="predicted"/>
<feature type="chain" id="PRO_5013901814" description="non-specific serine/threonine protein kinase" evidence="18">
    <location>
        <begin position="26"/>
        <end position="210"/>
    </location>
</feature>
<keyword evidence="6" id="KW-0812">Transmembrane</keyword>
<keyword evidence="4" id="KW-0245">EGF-like domain</keyword>
<dbReference type="Gene3D" id="3.30.200.20">
    <property type="entry name" value="Phosphorylase Kinase, domain 1"/>
    <property type="match status" value="1"/>
</dbReference>
<evidence type="ECO:0000256" key="2">
    <source>
        <dbReference type="ARBA" id="ARBA00012513"/>
    </source>
</evidence>
<dbReference type="EMBL" id="AYRZ02000003">
    <property type="protein sequence ID" value="PHT86446.1"/>
    <property type="molecule type" value="Genomic_DNA"/>
</dbReference>
<keyword evidence="9" id="KW-0418">Kinase</keyword>
<keyword evidence="13" id="KW-1015">Disulfide bond</keyword>
<evidence type="ECO:0000313" key="20">
    <source>
        <dbReference type="EMBL" id="PHT86446.1"/>
    </source>
</evidence>
<dbReference type="InterPro" id="IPR051343">
    <property type="entry name" value="G-type_lectin_kinases/EP1-like"/>
</dbReference>
<evidence type="ECO:0000256" key="18">
    <source>
        <dbReference type="SAM" id="SignalP"/>
    </source>
</evidence>
<evidence type="ECO:0000256" key="4">
    <source>
        <dbReference type="ARBA" id="ARBA00022536"/>
    </source>
</evidence>
<dbReference type="PANTHER" id="PTHR47976:SF27">
    <property type="entry name" value="RECEPTOR-LIKE SERINE_THREONINE-PROTEIN KINASE"/>
    <property type="match status" value="1"/>
</dbReference>
<dbReference type="PANTHER" id="PTHR47976">
    <property type="entry name" value="G-TYPE LECTIN S-RECEPTOR-LIKE SERINE/THREONINE-PROTEIN KINASE SD2-5"/>
    <property type="match status" value="1"/>
</dbReference>
<keyword evidence="11" id="KW-1133">Transmembrane helix</keyword>
<dbReference type="AlphaFoldDB" id="A0A2G2ZWX1"/>
<keyword evidence="15" id="KW-0325">Glycoprotein</keyword>
<evidence type="ECO:0000256" key="6">
    <source>
        <dbReference type="ARBA" id="ARBA00022692"/>
    </source>
</evidence>
<dbReference type="Pfam" id="PF07714">
    <property type="entry name" value="PK_Tyr_Ser-Thr"/>
    <property type="match status" value="1"/>
</dbReference>
<evidence type="ECO:0000256" key="15">
    <source>
        <dbReference type="ARBA" id="ARBA00023180"/>
    </source>
</evidence>
<dbReference type="InterPro" id="IPR001245">
    <property type="entry name" value="Ser-Thr/Tyr_kinase_cat_dom"/>
</dbReference>
<comment type="catalytic activity">
    <reaction evidence="17">
        <text>L-seryl-[protein] + ATP = O-phospho-L-seryl-[protein] + ADP + H(+)</text>
        <dbReference type="Rhea" id="RHEA:17989"/>
        <dbReference type="Rhea" id="RHEA-COMP:9863"/>
        <dbReference type="Rhea" id="RHEA-COMP:11604"/>
        <dbReference type="ChEBI" id="CHEBI:15378"/>
        <dbReference type="ChEBI" id="CHEBI:29999"/>
        <dbReference type="ChEBI" id="CHEBI:30616"/>
        <dbReference type="ChEBI" id="CHEBI:83421"/>
        <dbReference type="ChEBI" id="CHEBI:456216"/>
        <dbReference type="EC" id="2.7.11.1"/>
    </reaction>
</comment>
<evidence type="ECO:0000256" key="5">
    <source>
        <dbReference type="ARBA" id="ARBA00022679"/>
    </source>
</evidence>
<comment type="catalytic activity">
    <reaction evidence="16">
        <text>L-threonyl-[protein] + ATP = O-phospho-L-threonyl-[protein] + ADP + H(+)</text>
        <dbReference type="Rhea" id="RHEA:46608"/>
        <dbReference type="Rhea" id="RHEA-COMP:11060"/>
        <dbReference type="Rhea" id="RHEA-COMP:11605"/>
        <dbReference type="ChEBI" id="CHEBI:15378"/>
        <dbReference type="ChEBI" id="CHEBI:30013"/>
        <dbReference type="ChEBI" id="CHEBI:30616"/>
        <dbReference type="ChEBI" id="CHEBI:61977"/>
        <dbReference type="ChEBI" id="CHEBI:456216"/>
        <dbReference type="EC" id="2.7.11.1"/>
    </reaction>
</comment>
<feature type="signal peptide" evidence="18">
    <location>
        <begin position="1"/>
        <end position="25"/>
    </location>
</feature>
<dbReference type="SUPFAM" id="SSF56112">
    <property type="entry name" value="Protein kinase-like (PK-like)"/>
    <property type="match status" value="1"/>
</dbReference>
<keyword evidence="14" id="KW-0675">Receptor</keyword>
<dbReference type="InterPro" id="IPR011009">
    <property type="entry name" value="Kinase-like_dom_sf"/>
</dbReference>
<keyword evidence="3" id="KW-0723">Serine/threonine-protein kinase</keyword>
<sequence>MPIGLHKFTVLVAEITCFLTESALTGKKIQDCDCDAALFDEIGQCMKHKLPLRKLLQTLLQTGTTGLTKDFILRTCSYRELKHATDGFKEELEKDAFGPVYKGSFDKGRNLVAVKRLEKVVDEGEREFRAEMRVIGRTRQRNLVRLLGYCAESSERALVFEYMSNGCLANQLFGGATRPDWKQSKYCTRCRQGNPVISMTNVKLQFSTVI</sequence>
<evidence type="ECO:0000256" key="7">
    <source>
        <dbReference type="ARBA" id="ARBA00022729"/>
    </source>
</evidence>
<reference evidence="20 21" key="2">
    <citation type="journal article" date="2017" name="Genome Biol.">
        <title>New reference genome sequences of hot pepper reveal the massive evolution of plant disease-resistance genes by retroduplication.</title>
        <authorList>
            <person name="Kim S."/>
            <person name="Park J."/>
            <person name="Yeom S.I."/>
            <person name="Kim Y.M."/>
            <person name="Seo E."/>
            <person name="Kim K.T."/>
            <person name="Kim M.S."/>
            <person name="Lee J.M."/>
            <person name="Cheong K."/>
            <person name="Shin H.S."/>
            <person name="Kim S.B."/>
            <person name="Han K."/>
            <person name="Lee J."/>
            <person name="Park M."/>
            <person name="Lee H.A."/>
            <person name="Lee H.Y."/>
            <person name="Lee Y."/>
            <person name="Oh S."/>
            <person name="Lee J.H."/>
            <person name="Choi E."/>
            <person name="Choi E."/>
            <person name="Lee S.E."/>
            <person name="Jeon J."/>
            <person name="Kim H."/>
            <person name="Choi G."/>
            <person name="Song H."/>
            <person name="Lee J."/>
            <person name="Lee S.C."/>
            <person name="Kwon J.K."/>
            <person name="Lee H.Y."/>
            <person name="Koo N."/>
            <person name="Hong Y."/>
            <person name="Kim R.W."/>
            <person name="Kang W.H."/>
            <person name="Huh J.H."/>
            <person name="Kang B.C."/>
            <person name="Yang T.J."/>
            <person name="Lee Y.H."/>
            <person name="Bennetzen J.L."/>
            <person name="Choi D."/>
        </authorList>
    </citation>
    <scope>NUCLEOTIDE SEQUENCE [LARGE SCALE GENOMIC DNA]</scope>
    <source>
        <strain evidence="21">cv. CM334</strain>
    </source>
</reference>
<evidence type="ECO:0000313" key="21">
    <source>
        <dbReference type="Proteomes" id="UP000222542"/>
    </source>
</evidence>
<keyword evidence="7 18" id="KW-0732">Signal</keyword>
<dbReference type="GO" id="GO:0005524">
    <property type="term" value="F:ATP binding"/>
    <property type="evidence" value="ECO:0007669"/>
    <property type="project" value="UniProtKB-KW"/>
</dbReference>
<accession>A0A2G2ZWX1</accession>
<organism evidence="20 21">
    <name type="scientific">Capsicum annuum</name>
    <name type="common">Capsicum pepper</name>
    <dbReference type="NCBI Taxonomy" id="4072"/>
    <lineage>
        <taxon>Eukaryota</taxon>
        <taxon>Viridiplantae</taxon>
        <taxon>Streptophyta</taxon>
        <taxon>Embryophyta</taxon>
        <taxon>Tracheophyta</taxon>
        <taxon>Spermatophyta</taxon>
        <taxon>Magnoliopsida</taxon>
        <taxon>eudicotyledons</taxon>
        <taxon>Gunneridae</taxon>
        <taxon>Pentapetalae</taxon>
        <taxon>asterids</taxon>
        <taxon>lamiids</taxon>
        <taxon>Solanales</taxon>
        <taxon>Solanaceae</taxon>
        <taxon>Solanoideae</taxon>
        <taxon>Capsiceae</taxon>
        <taxon>Capsicum</taxon>
    </lineage>
</organism>
<gene>
    <name evidence="20" type="ORF">T459_08552</name>
</gene>
<name>A0A2G2ZWX1_CAPAN</name>
<comment type="subcellular location">
    <subcellularLocation>
        <location evidence="1">Membrane</location>
        <topology evidence="1">Single-pass type I membrane protein</topology>
    </subcellularLocation>
</comment>
<evidence type="ECO:0000256" key="14">
    <source>
        <dbReference type="ARBA" id="ARBA00023170"/>
    </source>
</evidence>